<keyword evidence="7" id="KW-1185">Reference proteome</keyword>
<feature type="transmembrane region" description="Helical" evidence="3">
    <location>
        <begin position="333"/>
        <end position="351"/>
    </location>
</feature>
<evidence type="ECO:0000256" key="4">
    <source>
        <dbReference type="SAM" id="SignalP"/>
    </source>
</evidence>
<reference evidence="5" key="1">
    <citation type="submission" date="2021-02" db="EMBL/GenBank/DDBJ databases">
        <authorList>
            <person name="Nowell W R."/>
        </authorList>
    </citation>
    <scope>NUCLEOTIDE SEQUENCE</scope>
</reference>
<keyword evidence="4" id="KW-0732">Signal</keyword>
<keyword evidence="3" id="KW-0812">Transmembrane</keyword>
<dbReference type="PANTHER" id="PTHR24366">
    <property type="entry name" value="IG(IMMUNOGLOBULIN) AND LRR(LEUCINE RICH REPEAT) DOMAINS"/>
    <property type="match status" value="1"/>
</dbReference>
<dbReference type="AlphaFoldDB" id="A0A813Y367"/>
<dbReference type="InterPro" id="IPR032675">
    <property type="entry name" value="LRR_dom_sf"/>
</dbReference>
<keyword evidence="3" id="KW-1133">Transmembrane helix</keyword>
<accession>A0A813Y367</accession>
<feature type="signal peptide" evidence="4">
    <location>
        <begin position="1"/>
        <end position="19"/>
    </location>
</feature>
<dbReference type="SUPFAM" id="SSF52058">
    <property type="entry name" value="L domain-like"/>
    <property type="match status" value="1"/>
</dbReference>
<keyword evidence="2" id="KW-0677">Repeat</keyword>
<dbReference type="Pfam" id="PF13855">
    <property type="entry name" value="LRR_8"/>
    <property type="match status" value="1"/>
</dbReference>
<evidence type="ECO:0000256" key="3">
    <source>
        <dbReference type="SAM" id="Phobius"/>
    </source>
</evidence>
<dbReference type="PANTHER" id="PTHR24366:SF96">
    <property type="entry name" value="LEUCINE RICH REPEAT CONTAINING 53"/>
    <property type="match status" value="1"/>
</dbReference>
<dbReference type="PROSITE" id="PS51450">
    <property type="entry name" value="LRR"/>
    <property type="match status" value="2"/>
</dbReference>
<dbReference type="InterPro" id="IPR001611">
    <property type="entry name" value="Leu-rich_rpt"/>
</dbReference>
<sequence length="352" mass="40419">MSHRIQLLLFAISIASTKTYDTTSCIPNTPCRCYLTQYSLTLSNCSQQLADLPIFDSQNVNSITKIIARNALTQWPNQLCQYSSIQILDLSGSYLDSPVTDFSCLTHLVHVNLSNTQLTTIPNFQNNYLQILDLSNNNIKHIDGNDFQPMNNLLSLFLQNNPIQSIDHLGSVFQLENIQLVNLVSSYPDVTLQQSVTISQWIQLANQWENSTKSFLVRMNNIPFQSIIPNPEQFQMIPSESMTTILEMFINSTFVTLFNTPKCNCFHLREYQRSFTYVDYSKKYTSSLFQFTKCLMPDGITHARLFDRFTYVDLRCPLLGKISFYPLLSRSSSIVLTRSFILFILLSSFVLY</sequence>
<evidence type="ECO:0000313" key="6">
    <source>
        <dbReference type="EMBL" id="CAF1100868.1"/>
    </source>
</evidence>
<dbReference type="OrthoDB" id="6343311at2759"/>
<evidence type="ECO:0000256" key="1">
    <source>
        <dbReference type="ARBA" id="ARBA00022614"/>
    </source>
</evidence>
<keyword evidence="1" id="KW-0433">Leucine-rich repeat</keyword>
<dbReference type="Proteomes" id="UP000663852">
    <property type="component" value="Unassembled WGS sequence"/>
</dbReference>
<dbReference type="EMBL" id="CAJNOJ010000097">
    <property type="protein sequence ID" value="CAF1100868.1"/>
    <property type="molecule type" value="Genomic_DNA"/>
</dbReference>
<protein>
    <submittedName>
        <fullName evidence="5">Uncharacterized protein</fullName>
    </submittedName>
</protein>
<dbReference type="Gene3D" id="3.80.10.10">
    <property type="entry name" value="Ribonuclease Inhibitor"/>
    <property type="match status" value="1"/>
</dbReference>
<keyword evidence="3" id="KW-0472">Membrane</keyword>
<dbReference type="SMART" id="SM00369">
    <property type="entry name" value="LRR_TYP"/>
    <property type="match status" value="3"/>
</dbReference>
<gene>
    <name evidence="6" type="ORF">EDS130_LOCUS19983</name>
    <name evidence="5" type="ORF">XAT740_LOCUS6758</name>
</gene>
<dbReference type="InterPro" id="IPR003591">
    <property type="entry name" value="Leu-rich_rpt_typical-subtyp"/>
</dbReference>
<feature type="chain" id="PRO_5036409639" evidence="4">
    <location>
        <begin position="20"/>
        <end position="352"/>
    </location>
</feature>
<name>A0A813Y367_ADIRI</name>
<dbReference type="Proteomes" id="UP000663828">
    <property type="component" value="Unassembled WGS sequence"/>
</dbReference>
<evidence type="ECO:0000313" key="5">
    <source>
        <dbReference type="EMBL" id="CAF0876314.1"/>
    </source>
</evidence>
<organism evidence="5 7">
    <name type="scientific">Adineta ricciae</name>
    <name type="common">Rotifer</name>
    <dbReference type="NCBI Taxonomy" id="249248"/>
    <lineage>
        <taxon>Eukaryota</taxon>
        <taxon>Metazoa</taxon>
        <taxon>Spiralia</taxon>
        <taxon>Gnathifera</taxon>
        <taxon>Rotifera</taxon>
        <taxon>Eurotatoria</taxon>
        <taxon>Bdelloidea</taxon>
        <taxon>Adinetida</taxon>
        <taxon>Adinetidae</taxon>
        <taxon>Adineta</taxon>
    </lineage>
</organism>
<dbReference type="EMBL" id="CAJNOR010000311">
    <property type="protein sequence ID" value="CAF0876314.1"/>
    <property type="molecule type" value="Genomic_DNA"/>
</dbReference>
<evidence type="ECO:0000256" key="2">
    <source>
        <dbReference type="ARBA" id="ARBA00022737"/>
    </source>
</evidence>
<comment type="caution">
    <text evidence="5">The sequence shown here is derived from an EMBL/GenBank/DDBJ whole genome shotgun (WGS) entry which is preliminary data.</text>
</comment>
<proteinExistence type="predicted"/>
<evidence type="ECO:0000313" key="7">
    <source>
        <dbReference type="Proteomes" id="UP000663828"/>
    </source>
</evidence>